<gene>
    <name evidence="1" type="ORF">C8A03DRAFT_39188</name>
</gene>
<dbReference type="PROSITE" id="PS51257">
    <property type="entry name" value="PROKAR_LIPOPROTEIN"/>
    <property type="match status" value="1"/>
</dbReference>
<reference evidence="1" key="1">
    <citation type="journal article" date="2023" name="Mol. Phylogenet. Evol.">
        <title>Genome-scale phylogeny and comparative genomics of the fungal order Sordariales.</title>
        <authorList>
            <person name="Hensen N."/>
            <person name="Bonometti L."/>
            <person name="Westerberg I."/>
            <person name="Brannstrom I.O."/>
            <person name="Guillou S."/>
            <person name="Cros-Aarteil S."/>
            <person name="Calhoun S."/>
            <person name="Haridas S."/>
            <person name="Kuo A."/>
            <person name="Mondo S."/>
            <person name="Pangilinan J."/>
            <person name="Riley R."/>
            <person name="LaButti K."/>
            <person name="Andreopoulos B."/>
            <person name="Lipzen A."/>
            <person name="Chen C."/>
            <person name="Yan M."/>
            <person name="Daum C."/>
            <person name="Ng V."/>
            <person name="Clum A."/>
            <person name="Steindorff A."/>
            <person name="Ohm R.A."/>
            <person name="Martin F."/>
            <person name="Silar P."/>
            <person name="Natvig D.O."/>
            <person name="Lalanne C."/>
            <person name="Gautier V."/>
            <person name="Ament-Velasquez S.L."/>
            <person name="Kruys A."/>
            <person name="Hutchinson M.I."/>
            <person name="Powell A.J."/>
            <person name="Barry K."/>
            <person name="Miller A.N."/>
            <person name="Grigoriev I.V."/>
            <person name="Debuchy R."/>
            <person name="Gladieux P."/>
            <person name="Hiltunen Thoren M."/>
            <person name="Johannesson H."/>
        </authorList>
    </citation>
    <scope>NUCLEOTIDE SEQUENCE</scope>
    <source>
        <strain evidence="1">CBS 532.94</strain>
    </source>
</reference>
<accession>A0AAN7C1J9</accession>
<organism evidence="1 2">
    <name type="scientific">Achaetomium macrosporum</name>
    <dbReference type="NCBI Taxonomy" id="79813"/>
    <lineage>
        <taxon>Eukaryota</taxon>
        <taxon>Fungi</taxon>
        <taxon>Dikarya</taxon>
        <taxon>Ascomycota</taxon>
        <taxon>Pezizomycotina</taxon>
        <taxon>Sordariomycetes</taxon>
        <taxon>Sordariomycetidae</taxon>
        <taxon>Sordariales</taxon>
        <taxon>Chaetomiaceae</taxon>
        <taxon>Achaetomium</taxon>
    </lineage>
</organism>
<dbReference type="AlphaFoldDB" id="A0AAN7C1J9"/>
<name>A0AAN7C1J9_9PEZI</name>
<proteinExistence type="predicted"/>
<keyword evidence="2" id="KW-1185">Reference proteome</keyword>
<evidence type="ECO:0000313" key="2">
    <source>
        <dbReference type="Proteomes" id="UP001303760"/>
    </source>
</evidence>
<sequence length="83" mass="9525">MRYVKAKLMAPFVVSQACLPYMEQHRSKTALHHRYDDDDDDHDNGGRIIIFTSSFRALRSDFDQEGYACEAKAGRPAQPDAQY</sequence>
<reference evidence="1" key="2">
    <citation type="submission" date="2023-05" db="EMBL/GenBank/DDBJ databases">
        <authorList>
            <consortium name="Lawrence Berkeley National Laboratory"/>
            <person name="Steindorff A."/>
            <person name="Hensen N."/>
            <person name="Bonometti L."/>
            <person name="Westerberg I."/>
            <person name="Brannstrom I.O."/>
            <person name="Guillou S."/>
            <person name="Cros-Aarteil S."/>
            <person name="Calhoun S."/>
            <person name="Haridas S."/>
            <person name="Kuo A."/>
            <person name="Mondo S."/>
            <person name="Pangilinan J."/>
            <person name="Riley R."/>
            <person name="Labutti K."/>
            <person name="Andreopoulos B."/>
            <person name="Lipzen A."/>
            <person name="Chen C."/>
            <person name="Yanf M."/>
            <person name="Daum C."/>
            <person name="Ng V."/>
            <person name="Clum A."/>
            <person name="Ohm R."/>
            <person name="Martin F."/>
            <person name="Silar P."/>
            <person name="Natvig D."/>
            <person name="Lalanne C."/>
            <person name="Gautier V."/>
            <person name="Ament-Velasquez S.L."/>
            <person name="Kruys A."/>
            <person name="Hutchinson M.I."/>
            <person name="Powell A.J."/>
            <person name="Barry K."/>
            <person name="Miller A.N."/>
            <person name="Grigoriev I.V."/>
            <person name="Debuchy R."/>
            <person name="Gladieux P."/>
            <person name="Thoren M.H."/>
            <person name="Johannesson H."/>
        </authorList>
    </citation>
    <scope>NUCLEOTIDE SEQUENCE</scope>
    <source>
        <strain evidence="1">CBS 532.94</strain>
    </source>
</reference>
<dbReference type="EMBL" id="MU860660">
    <property type="protein sequence ID" value="KAK4233122.1"/>
    <property type="molecule type" value="Genomic_DNA"/>
</dbReference>
<comment type="caution">
    <text evidence="1">The sequence shown here is derived from an EMBL/GenBank/DDBJ whole genome shotgun (WGS) entry which is preliminary data.</text>
</comment>
<dbReference type="Proteomes" id="UP001303760">
    <property type="component" value="Unassembled WGS sequence"/>
</dbReference>
<protein>
    <submittedName>
        <fullName evidence="1">Uncharacterized protein</fullName>
    </submittedName>
</protein>
<evidence type="ECO:0000313" key="1">
    <source>
        <dbReference type="EMBL" id="KAK4233122.1"/>
    </source>
</evidence>